<gene>
    <name evidence="1" type="ORF">E4K67_16170</name>
</gene>
<reference evidence="1 2" key="1">
    <citation type="submission" date="2019-03" db="EMBL/GenBank/DDBJ databases">
        <title>Draft Genome Sequence of Desulfosporosinus fructosivorans Strain 63.6F, Isolated from Marine Sediment in the Baltic Sea.</title>
        <authorList>
            <person name="Hausmann B."/>
            <person name="Vandieken V."/>
            <person name="Pjevac P."/>
            <person name="Schreck K."/>
            <person name="Herbold C.W."/>
            <person name="Loy A."/>
        </authorList>
    </citation>
    <scope>NUCLEOTIDE SEQUENCE [LARGE SCALE GENOMIC DNA]</scope>
    <source>
        <strain evidence="1 2">63.6F</strain>
    </source>
</reference>
<dbReference type="AlphaFoldDB" id="A0A4Z0R544"/>
<protein>
    <submittedName>
        <fullName evidence="1">Phage portal protein</fullName>
    </submittedName>
</protein>
<name>A0A4Z0R544_9FIRM</name>
<keyword evidence="2" id="KW-1185">Reference proteome</keyword>
<sequence>MEDLMANLRKQSEIYGEAYELNYVDTEGEFSVTILNPTEAYYYTFLDRTLSNIVAIRSWVPGLHTTCKGWTCIN</sequence>
<evidence type="ECO:0000313" key="2">
    <source>
        <dbReference type="Proteomes" id="UP000298460"/>
    </source>
</evidence>
<proteinExistence type="predicted"/>
<dbReference type="Pfam" id="PF05133">
    <property type="entry name" value="SPP1_portal"/>
    <property type="match status" value="1"/>
</dbReference>
<dbReference type="EMBL" id="SPQQ01000005">
    <property type="protein sequence ID" value="TGE37455.1"/>
    <property type="molecule type" value="Genomic_DNA"/>
</dbReference>
<organism evidence="1 2">
    <name type="scientific">Desulfosporosinus fructosivorans</name>
    <dbReference type="NCBI Taxonomy" id="2018669"/>
    <lineage>
        <taxon>Bacteria</taxon>
        <taxon>Bacillati</taxon>
        <taxon>Bacillota</taxon>
        <taxon>Clostridia</taxon>
        <taxon>Eubacteriales</taxon>
        <taxon>Desulfitobacteriaceae</taxon>
        <taxon>Desulfosporosinus</taxon>
    </lineage>
</organism>
<dbReference type="OrthoDB" id="3189403at2"/>
<dbReference type="InterPro" id="IPR021145">
    <property type="entry name" value="Portal_protein_SPP1_Gp6-like"/>
</dbReference>
<accession>A0A4Z0R544</accession>
<comment type="caution">
    <text evidence="1">The sequence shown here is derived from an EMBL/GenBank/DDBJ whole genome shotgun (WGS) entry which is preliminary data.</text>
</comment>
<dbReference type="Proteomes" id="UP000298460">
    <property type="component" value="Unassembled WGS sequence"/>
</dbReference>
<evidence type="ECO:0000313" key="1">
    <source>
        <dbReference type="EMBL" id="TGE37455.1"/>
    </source>
</evidence>